<name>E9EE04_METAQ</name>
<evidence type="ECO:0000256" key="3">
    <source>
        <dbReference type="ARBA" id="ARBA00023242"/>
    </source>
</evidence>
<keyword evidence="2" id="KW-0804">Transcription</keyword>
<dbReference type="EMBL" id="GL698564">
    <property type="protein sequence ID" value="EFY85843.1"/>
    <property type="molecule type" value="Genomic_DNA"/>
</dbReference>
<evidence type="ECO:0000256" key="1">
    <source>
        <dbReference type="ARBA" id="ARBA00023015"/>
    </source>
</evidence>
<dbReference type="GO" id="GO:0003677">
    <property type="term" value="F:DNA binding"/>
    <property type="evidence" value="ECO:0007669"/>
    <property type="project" value="InterPro"/>
</dbReference>
<evidence type="ECO:0000256" key="4">
    <source>
        <dbReference type="SAM" id="MobiDB-lite"/>
    </source>
</evidence>
<dbReference type="GO" id="GO:0008270">
    <property type="term" value="F:zinc ion binding"/>
    <property type="evidence" value="ECO:0007669"/>
    <property type="project" value="InterPro"/>
</dbReference>
<evidence type="ECO:0000313" key="7">
    <source>
        <dbReference type="Proteomes" id="UP000002499"/>
    </source>
</evidence>
<dbReference type="GeneID" id="19252413"/>
<dbReference type="InParanoid" id="E9EE04"/>
<keyword evidence="3" id="KW-0539">Nucleus</keyword>
<evidence type="ECO:0000256" key="2">
    <source>
        <dbReference type="ARBA" id="ARBA00023163"/>
    </source>
</evidence>
<dbReference type="InterPro" id="IPR051127">
    <property type="entry name" value="Fungal_SecMet_Regulators"/>
</dbReference>
<dbReference type="AlphaFoldDB" id="E9EE04"/>
<protein>
    <recommendedName>
        <fullName evidence="5">Xylanolytic transcriptional activator regulatory domain-containing protein</fullName>
    </recommendedName>
</protein>
<dbReference type="PANTHER" id="PTHR47424:SF6">
    <property type="entry name" value="PROLINE UTILIZATION TRANS-ACTIVATOR"/>
    <property type="match status" value="1"/>
</dbReference>
<dbReference type="SMART" id="SM00906">
    <property type="entry name" value="Fungal_trans"/>
    <property type="match status" value="1"/>
</dbReference>
<feature type="region of interest" description="Disordered" evidence="4">
    <location>
        <begin position="464"/>
        <end position="501"/>
    </location>
</feature>
<keyword evidence="1" id="KW-0805">Transcription regulation</keyword>
<dbReference type="PANTHER" id="PTHR47424">
    <property type="entry name" value="REGULATORY PROTEIN GAL4"/>
    <property type="match status" value="1"/>
</dbReference>
<dbReference type="STRING" id="655827.E9EE04"/>
<dbReference type="OrthoDB" id="3266505at2759"/>
<organism evidence="7">
    <name type="scientific">Metarhizium acridum (strain CQMa 102)</name>
    <dbReference type="NCBI Taxonomy" id="655827"/>
    <lineage>
        <taxon>Eukaryota</taxon>
        <taxon>Fungi</taxon>
        <taxon>Dikarya</taxon>
        <taxon>Ascomycota</taxon>
        <taxon>Pezizomycotina</taxon>
        <taxon>Sordariomycetes</taxon>
        <taxon>Hypocreomycetidae</taxon>
        <taxon>Hypocreales</taxon>
        <taxon>Clavicipitaceae</taxon>
        <taxon>Metarhizium</taxon>
    </lineage>
</organism>
<sequence>MGNSSSTYLANRLNPTTETLAWHMHPHYDDISWLRRPVISDMCQLPPRDFAKRLFLAQHAYIGTIFSFLTADSFCTRVERIYASPPDLNDRDDCLTFCQILLVFAFGQMYSVNQWTGNEGPPGFQFFKCALQFLPDIHEDGSVLFIEVLSYVAYYMQTLNRRDSAYLYAGLALRMAVSLGLHQEVMGQDMDSNQRERRRRVWWSVYSLERLLCVTSGNPISINDSDINALFPSAMDGEDPQCSVVLRGYTELSRILGRIGQDIYRKKPHSGTTLMASIQGIMNSLTDWHHQLPADMRLDQADLDKPIKREMASIHLHYYHCINMTARPLLLYAVQRQMAANSTDGERMNMSRWEDDLPPDIVRVIETSIAAARSSISILNAAATYNLVGPITTATYGFIDGEQAFSAALLLVMVNMAFPYRQENATAMDTALHVLHSMAEKGNKYICACHALLTKIRATIKPTTSMEEATTADTGSQETLTLPGSQQPDGVSSSLDNSEDPSVWTEVLESLGIDMDRQWIGSFSLT</sequence>
<proteinExistence type="predicted"/>
<dbReference type="OMA" id="HYYHCIN"/>
<dbReference type="eggNOG" id="ENOG502QTA0">
    <property type="taxonomic scope" value="Eukaryota"/>
</dbReference>
<reference evidence="6 7" key="1">
    <citation type="journal article" date="2011" name="PLoS Genet.">
        <title>Genome sequencing and comparative transcriptomics of the model entomopathogenic fungi Metarhizium anisopliae and M. acridum.</title>
        <authorList>
            <person name="Gao Q."/>
            <person name="Jin K."/>
            <person name="Ying S.H."/>
            <person name="Zhang Y."/>
            <person name="Xiao G."/>
            <person name="Shang Y."/>
            <person name="Duan Z."/>
            <person name="Hu X."/>
            <person name="Xie X.Q."/>
            <person name="Zhou G."/>
            <person name="Peng G."/>
            <person name="Luo Z."/>
            <person name="Huang W."/>
            <person name="Wang B."/>
            <person name="Fang W."/>
            <person name="Wang S."/>
            <person name="Zhong Y."/>
            <person name="Ma L.J."/>
            <person name="St Leger R.J."/>
            <person name="Zhao G.P."/>
            <person name="Pei Y."/>
            <person name="Feng M.G."/>
            <person name="Xia Y."/>
            <person name="Wang C."/>
        </authorList>
    </citation>
    <scope>NUCLEOTIDE SEQUENCE [LARGE SCALE GENOMIC DNA]</scope>
    <source>
        <strain evidence="6 7">CQMa 102</strain>
    </source>
</reference>
<keyword evidence="7" id="KW-1185">Reference proteome</keyword>
<accession>E9EE04</accession>
<evidence type="ECO:0000313" key="6">
    <source>
        <dbReference type="EMBL" id="EFY85843.1"/>
    </source>
</evidence>
<feature type="compositionally biased region" description="Polar residues" evidence="4">
    <location>
        <begin position="464"/>
        <end position="496"/>
    </location>
</feature>
<dbReference type="HOGENOM" id="CLU_006926_4_1_1"/>
<dbReference type="Proteomes" id="UP000002499">
    <property type="component" value="Unassembled WGS sequence"/>
</dbReference>
<dbReference type="Pfam" id="PF04082">
    <property type="entry name" value="Fungal_trans"/>
    <property type="match status" value="1"/>
</dbReference>
<dbReference type="InterPro" id="IPR007219">
    <property type="entry name" value="XnlR_reg_dom"/>
</dbReference>
<dbReference type="KEGG" id="maw:19252413"/>
<evidence type="ECO:0000259" key="5">
    <source>
        <dbReference type="SMART" id="SM00906"/>
    </source>
</evidence>
<gene>
    <name evidence="6" type="ORF">MAC_08102</name>
</gene>
<feature type="domain" description="Xylanolytic transcriptional activator regulatory" evidence="5">
    <location>
        <begin position="165"/>
        <end position="238"/>
    </location>
</feature>
<dbReference type="GO" id="GO:0006351">
    <property type="term" value="P:DNA-templated transcription"/>
    <property type="evidence" value="ECO:0007669"/>
    <property type="project" value="InterPro"/>
</dbReference>
<dbReference type="CDD" id="cd12148">
    <property type="entry name" value="fungal_TF_MHR"/>
    <property type="match status" value="1"/>
</dbReference>